<organism evidence="1 2">
    <name type="scientific">Biomphalaria pfeifferi</name>
    <name type="common">Bloodfluke planorb</name>
    <name type="synonym">Freshwater snail</name>
    <dbReference type="NCBI Taxonomy" id="112525"/>
    <lineage>
        <taxon>Eukaryota</taxon>
        <taxon>Metazoa</taxon>
        <taxon>Spiralia</taxon>
        <taxon>Lophotrochozoa</taxon>
        <taxon>Mollusca</taxon>
        <taxon>Gastropoda</taxon>
        <taxon>Heterobranchia</taxon>
        <taxon>Euthyneura</taxon>
        <taxon>Panpulmonata</taxon>
        <taxon>Hygrophila</taxon>
        <taxon>Lymnaeoidea</taxon>
        <taxon>Planorbidae</taxon>
        <taxon>Biomphalaria</taxon>
    </lineage>
</organism>
<keyword evidence="2" id="KW-1185">Reference proteome</keyword>
<accession>A0AAD8EUE4</accession>
<reference evidence="1" key="2">
    <citation type="submission" date="2023-04" db="EMBL/GenBank/DDBJ databases">
        <authorList>
            <person name="Bu L."/>
            <person name="Lu L."/>
            <person name="Laidemitt M.R."/>
            <person name="Zhang S.M."/>
            <person name="Mutuku M."/>
            <person name="Mkoji G."/>
            <person name="Steinauer M."/>
            <person name="Loker E.S."/>
        </authorList>
    </citation>
    <scope>NUCLEOTIDE SEQUENCE</scope>
    <source>
        <strain evidence="1">KasaAsao</strain>
        <tissue evidence="1">Whole Snail</tissue>
    </source>
</reference>
<evidence type="ECO:0000313" key="2">
    <source>
        <dbReference type="Proteomes" id="UP001233172"/>
    </source>
</evidence>
<sequence length="83" mass="9765">MNFSTFMMINHACCHMGLQRCWCKLLKLHIKYTSRNTHCEHVRLLGLMINALNRHLGASGQLHKEINMLRFFTFPNTYREGLA</sequence>
<evidence type="ECO:0000313" key="1">
    <source>
        <dbReference type="EMBL" id="KAK0040772.1"/>
    </source>
</evidence>
<dbReference type="Proteomes" id="UP001233172">
    <property type="component" value="Unassembled WGS sequence"/>
</dbReference>
<name>A0AAD8EUE4_BIOPF</name>
<proteinExistence type="predicted"/>
<dbReference type="EMBL" id="JASAOG010000306">
    <property type="protein sequence ID" value="KAK0040772.1"/>
    <property type="molecule type" value="Genomic_DNA"/>
</dbReference>
<reference evidence="1" key="1">
    <citation type="journal article" date="2023" name="PLoS Negl. Trop. Dis.">
        <title>A genome sequence for Biomphalaria pfeifferi, the major vector snail for the human-infecting parasite Schistosoma mansoni.</title>
        <authorList>
            <person name="Bu L."/>
            <person name="Lu L."/>
            <person name="Laidemitt M.R."/>
            <person name="Zhang S.M."/>
            <person name="Mutuku M."/>
            <person name="Mkoji G."/>
            <person name="Steinauer M."/>
            <person name="Loker E.S."/>
        </authorList>
    </citation>
    <scope>NUCLEOTIDE SEQUENCE</scope>
    <source>
        <strain evidence="1">KasaAsao</strain>
    </source>
</reference>
<gene>
    <name evidence="1" type="ORF">Bpfe_029804</name>
</gene>
<comment type="caution">
    <text evidence="1">The sequence shown here is derived from an EMBL/GenBank/DDBJ whole genome shotgun (WGS) entry which is preliminary data.</text>
</comment>
<protein>
    <submittedName>
        <fullName evidence="1">Uncharacterized protein</fullName>
    </submittedName>
</protein>
<dbReference type="AlphaFoldDB" id="A0AAD8EUE4"/>